<dbReference type="STRING" id="996342.SAMN05443551_0860"/>
<dbReference type="EMBL" id="FQXC01000001">
    <property type="protein sequence ID" value="SHG87115.1"/>
    <property type="molecule type" value="Genomic_DNA"/>
</dbReference>
<keyword evidence="2" id="KW-1185">Reference proteome</keyword>
<protein>
    <submittedName>
        <fullName evidence="1">Uncharacterized protein</fullName>
    </submittedName>
</protein>
<gene>
    <name evidence="1" type="ORF">SAMN05443551_0860</name>
</gene>
<dbReference type="AlphaFoldDB" id="A0A1M5NCC9"/>
<sequence>MTHVDPTRTQSEAFKNLSGAHAPAFLAIGTDPVFRKAAVGLSCLPRSERQERGGISE</sequence>
<reference evidence="1 2" key="1">
    <citation type="submission" date="2016-11" db="EMBL/GenBank/DDBJ databases">
        <authorList>
            <person name="Jaros S."/>
            <person name="Januszkiewicz K."/>
            <person name="Wedrychowicz H."/>
        </authorList>
    </citation>
    <scope>NUCLEOTIDE SEQUENCE [LARGE SCALE GENOMIC DNA]</scope>
    <source>
        <strain evidence="1 2">DSM 29431</strain>
    </source>
</reference>
<name>A0A1M5NCC9_9RHOB</name>
<proteinExistence type="predicted"/>
<dbReference type="Proteomes" id="UP000184221">
    <property type="component" value="Unassembled WGS sequence"/>
</dbReference>
<evidence type="ECO:0000313" key="2">
    <source>
        <dbReference type="Proteomes" id="UP000184221"/>
    </source>
</evidence>
<evidence type="ECO:0000313" key="1">
    <source>
        <dbReference type="EMBL" id="SHG87115.1"/>
    </source>
</evidence>
<organism evidence="1 2">
    <name type="scientific">Marivita hallyeonensis</name>
    <dbReference type="NCBI Taxonomy" id="996342"/>
    <lineage>
        <taxon>Bacteria</taxon>
        <taxon>Pseudomonadati</taxon>
        <taxon>Pseudomonadota</taxon>
        <taxon>Alphaproteobacteria</taxon>
        <taxon>Rhodobacterales</taxon>
        <taxon>Roseobacteraceae</taxon>
        <taxon>Marivita</taxon>
    </lineage>
</organism>
<accession>A0A1M5NCC9</accession>